<name>A0A840UPV4_9FIRM</name>
<gene>
    <name evidence="1" type="ORF">HNR32_001902</name>
</gene>
<reference evidence="1 2" key="1">
    <citation type="submission" date="2020-08" db="EMBL/GenBank/DDBJ databases">
        <title>Genomic Encyclopedia of Type Strains, Phase IV (KMG-IV): sequencing the most valuable type-strain genomes for metagenomic binning, comparative biology and taxonomic classification.</title>
        <authorList>
            <person name="Goeker M."/>
        </authorList>
    </citation>
    <scope>NUCLEOTIDE SEQUENCE [LARGE SCALE GENOMIC DNA]</scope>
    <source>
        <strain evidence="1 2">DSM 24661</strain>
    </source>
</reference>
<dbReference type="RefSeq" id="WP_183861965.1">
    <property type="nucleotide sequence ID" value="NZ_JACHFH010000023.1"/>
</dbReference>
<keyword evidence="2" id="KW-1185">Reference proteome</keyword>
<accession>A0A840UPV4</accession>
<sequence length="74" mass="8739">MVPRVEKIARAGNVIIRYNYKPVDNRFDDSEKEKKKNQVPFKKMLNKAMEKNKAEDKINTAPYKVEIHVSNFSR</sequence>
<protein>
    <submittedName>
        <fullName evidence="1">Phage-related protein</fullName>
    </submittedName>
</protein>
<evidence type="ECO:0000313" key="2">
    <source>
        <dbReference type="Proteomes" id="UP000559117"/>
    </source>
</evidence>
<comment type="caution">
    <text evidence="1">The sequence shown here is derived from an EMBL/GenBank/DDBJ whole genome shotgun (WGS) entry which is preliminary data.</text>
</comment>
<evidence type="ECO:0000313" key="1">
    <source>
        <dbReference type="EMBL" id="MBB5336748.1"/>
    </source>
</evidence>
<dbReference type="Proteomes" id="UP000559117">
    <property type="component" value="Unassembled WGS sequence"/>
</dbReference>
<proteinExistence type="predicted"/>
<organism evidence="1 2">
    <name type="scientific">Pectinatus brassicae</name>
    <dbReference type="NCBI Taxonomy" id="862415"/>
    <lineage>
        <taxon>Bacteria</taxon>
        <taxon>Bacillati</taxon>
        <taxon>Bacillota</taxon>
        <taxon>Negativicutes</taxon>
        <taxon>Selenomonadales</taxon>
        <taxon>Selenomonadaceae</taxon>
        <taxon>Pectinatus</taxon>
    </lineage>
</organism>
<dbReference type="AlphaFoldDB" id="A0A840UPV4"/>
<dbReference type="EMBL" id="JACHFH010000023">
    <property type="protein sequence ID" value="MBB5336748.1"/>
    <property type="molecule type" value="Genomic_DNA"/>
</dbReference>